<sequence>MINITKVKCLGIFIILTFALFASCAANDTGDGIKHGSDTKQETNKNIKNDLKRDITEKIGAVDNDTIDNYAVDYEDINTQEAMLGLKEITREEAGLKDVKFLESNKFNLNKKIHKLLEEGEYSPKYYQEGIIRENGCYIITRRFSENVIENLNANSSINDVIKILGEPAYNIDTSYYYITKELYIGFDENGFIIIRPFKFKEYSKYEKDILTEVLPKLQKYGLRSGEHSNFDGFSNNFLHGGGVIAKSPLGIEIIDFFDDRKVTVYANFRGRLFEYKDPNASFQISYVNEDKNVSEMNSTLQTIKYYEKRFEEEGKLSLGGSYKAIYEWVNSSDYYFIIRKMDYSQPDFKIIAPAGDYKWISDTEISYTDIFTQETNVIDIAR</sequence>
<dbReference type="KEGG" id="hsc:HVS_03515"/>
<dbReference type="Proteomes" id="UP000233534">
    <property type="component" value="Chromosome"/>
</dbReference>
<dbReference type="RefSeq" id="WP_101299270.1">
    <property type="nucleotide sequence ID" value="NZ_CP025197.1"/>
</dbReference>
<reference evidence="2 3" key="1">
    <citation type="submission" date="2017-12" db="EMBL/GenBank/DDBJ databases">
        <title>Complete genome sequence of Herbivorax saccincola GGR1, a novel Cellulosome-producing hydrolytic bacterium in a thermophilic biogas plant, established by Illumina and Nanopore MinION sequencing.</title>
        <authorList>
            <person name="Pechtl A."/>
            <person name="Ruckert C."/>
            <person name="Koeck D.E."/>
            <person name="Maus I."/>
            <person name="Winkler A."/>
            <person name="Kalinowski J."/>
            <person name="Puhler A."/>
            <person name="Schwarz W.W."/>
            <person name="Zverlov V.V."/>
            <person name="Schluter A."/>
            <person name="Liebl W."/>
        </authorList>
    </citation>
    <scope>NUCLEOTIDE SEQUENCE [LARGE SCALE GENOMIC DNA]</scope>
    <source>
        <strain evidence="3">SR1</strain>
    </source>
</reference>
<feature type="signal peptide" evidence="1">
    <location>
        <begin position="1"/>
        <end position="25"/>
    </location>
</feature>
<keyword evidence="1" id="KW-0732">Signal</keyword>
<accession>A0A2K9EJF7</accession>
<evidence type="ECO:0000256" key="1">
    <source>
        <dbReference type="SAM" id="SignalP"/>
    </source>
</evidence>
<feature type="chain" id="PRO_5039422020" description="Lipoprotein" evidence="1">
    <location>
        <begin position="26"/>
        <end position="383"/>
    </location>
</feature>
<dbReference type="AlphaFoldDB" id="A0A2K9EJF7"/>
<name>A0A2K9EJF7_9FIRM</name>
<evidence type="ECO:0000313" key="3">
    <source>
        <dbReference type="Proteomes" id="UP000233534"/>
    </source>
</evidence>
<organism evidence="2 3">
    <name type="scientific">Acetivibrio saccincola</name>
    <dbReference type="NCBI Taxonomy" id="1677857"/>
    <lineage>
        <taxon>Bacteria</taxon>
        <taxon>Bacillati</taxon>
        <taxon>Bacillota</taxon>
        <taxon>Clostridia</taxon>
        <taxon>Eubacteriales</taxon>
        <taxon>Oscillospiraceae</taxon>
        <taxon>Acetivibrio</taxon>
    </lineage>
</organism>
<proteinExistence type="predicted"/>
<evidence type="ECO:0000313" key="2">
    <source>
        <dbReference type="EMBL" id="AUG56651.1"/>
    </source>
</evidence>
<protein>
    <recommendedName>
        <fullName evidence="4">Lipoprotein</fullName>
    </recommendedName>
</protein>
<dbReference type="PROSITE" id="PS51257">
    <property type="entry name" value="PROKAR_LIPOPROTEIN"/>
    <property type="match status" value="1"/>
</dbReference>
<gene>
    <name evidence="2" type="ORF">HVS_03515</name>
</gene>
<dbReference type="EMBL" id="CP025197">
    <property type="protein sequence ID" value="AUG56651.1"/>
    <property type="molecule type" value="Genomic_DNA"/>
</dbReference>
<keyword evidence="3" id="KW-1185">Reference proteome</keyword>
<evidence type="ECO:0008006" key="4">
    <source>
        <dbReference type="Google" id="ProtNLM"/>
    </source>
</evidence>